<comment type="caution">
    <text evidence="1">The sequence shown here is derived from an EMBL/GenBank/DDBJ whole genome shotgun (WGS) entry which is preliminary data.</text>
</comment>
<evidence type="ECO:0000313" key="1">
    <source>
        <dbReference type="EMBL" id="ETR69220.1"/>
    </source>
</evidence>
<protein>
    <submittedName>
        <fullName evidence="1">Uncharacterized protein</fullName>
    </submittedName>
</protein>
<reference evidence="2" key="1">
    <citation type="submission" date="2012-11" db="EMBL/GenBank/DDBJ databases">
        <authorList>
            <person name="Lucero-Rivera Y.E."/>
            <person name="Tovar-Ramirez D."/>
        </authorList>
    </citation>
    <scope>NUCLEOTIDE SEQUENCE [LARGE SCALE GENOMIC DNA]</scope>
    <source>
        <strain evidence="2">Araruama</strain>
    </source>
</reference>
<dbReference type="EMBL" id="ATBP01000704">
    <property type="protein sequence ID" value="ETR69220.1"/>
    <property type="molecule type" value="Genomic_DNA"/>
</dbReference>
<gene>
    <name evidence="1" type="ORF">OMM_04076</name>
</gene>
<sequence>MRVNVETLTMRIERLKQQLRECPPEQAKHIIQTLPQVLSDLENTIRSNNPAIFDQINETLKKTEVMLTWAIGTVKGKITGDAIKAGKETDQSLPTHERLLNRITKFMFTKIDGPTYTSKIQEFAGNEAVKGDKVYMDPIGESEAFSQWILYDICFPGQDQRFIDLFDKEFSDELPDDERDLLKLRQDDRPSVYKVINIGDNAQGIYLVQDLLAPNNSFRIWDVSSSKTLKQGSIILGRVIPYDSRSSDLYTFLGTLTGLPEKLWALLLPDIEKWKQQFFKGNPDATTVSFFRANHARLRRRIIEITGPGEPIPEIEISLADKKIAAEIHKFVIKRKKNGTILSF</sequence>
<evidence type="ECO:0000313" key="2">
    <source>
        <dbReference type="Proteomes" id="UP000189670"/>
    </source>
</evidence>
<dbReference type="Proteomes" id="UP000189670">
    <property type="component" value="Unassembled WGS sequence"/>
</dbReference>
<dbReference type="Pfam" id="PF25948">
    <property type="entry name" value="DUF7986"/>
    <property type="match status" value="1"/>
</dbReference>
<accession>A0A1V1P327</accession>
<dbReference type="InterPro" id="IPR058292">
    <property type="entry name" value="DUF7986"/>
</dbReference>
<organism evidence="1 2">
    <name type="scientific">Candidatus Magnetoglobus multicellularis str. Araruama</name>
    <dbReference type="NCBI Taxonomy" id="890399"/>
    <lineage>
        <taxon>Bacteria</taxon>
        <taxon>Pseudomonadati</taxon>
        <taxon>Thermodesulfobacteriota</taxon>
        <taxon>Desulfobacteria</taxon>
        <taxon>Desulfobacterales</taxon>
        <taxon>Desulfobacteraceae</taxon>
        <taxon>Candidatus Magnetoglobus</taxon>
    </lineage>
</organism>
<dbReference type="AlphaFoldDB" id="A0A1V1P327"/>
<proteinExistence type="predicted"/>
<name>A0A1V1P327_9BACT</name>